<dbReference type="InterPro" id="IPR020904">
    <property type="entry name" value="Sc_DH/Rdtase_CS"/>
</dbReference>
<comment type="similarity">
    <text evidence="1">Belongs to the short-chain dehydrogenases/reductases (SDR) family.</text>
</comment>
<dbReference type="NCBIfam" id="NF005559">
    <property type="entry name" value="PRK07231.1"/>
    <property type="match status" value="1"/>
</dbReference>
<dbReference type="PRINTS" id="PR00081">
    <property type="entry name" value="GDHRDH"/>
</dbReference>
<keyword evidence="5" id="KW-1185">Reference proteome</keyword>
<protein>
    <submittedName>
        <fullName evidence="4">Dehydrogenase</fullName>
    </submittedName>
</protein>
<dbReference type="AlphaFoldDB" id="A0A1U9JVQ6"/>
<evidence type="ECO:0000259" key="3">
    <source>
        <dbReference type="SMART" id="SM00822"/>
    </source>
</evidence>
<reference evidence="4 5" key="1">
    <citation type="journal article" date="2010" name="Science">
        <title>Genomic comparison of the ants Camponotus floridanus and Harpegnathos saltator.</title>
        <authorList>
            <person name="Bonasio R."/>
            <person name="Zhang G."/>
            <person name="Ye C."/>
            <person name="Mutti N.S."/>
            <person name="Fang X."/>
            <person name="Qin N."/>
            <person name="Donahue G."/>
            <person name="Yang P."/>
            <person name="Li Q."/>
            <person name="Li C."/>
            <person name="Zhang P."/>
            <person name="Huang Z."/>
            <person name="Berger S.L."/>
            <person name="Reinberg D."/>
            <person name="Wang J."/>
            <person name="Liebig J."/>
        </authorList>
    </citation>
    <scope>NUCLEOTIDE SEQUENCE [LARGE SCALE GENOMIC DNA]</scope>
    <source>
        <strain evidence="4 5">Hsal</strain>
    </source>
</reference>
<name>A0A1U9JVQ6_9HYPH</name>
<dbReference type="Proteomes" id="UP000188912">
    <property type="component" value="Chromosome"/>
</dbReference>
<dbReference type="STRING" id="1902579.BHV28_12810"/>
<dbReference type="InterPro" id="IPR002347">
    <property type="entry name" value="SDR_fam"/>
</dbReference>
<dbReference type="SMART" id="SM00822">
    <property type="entry name" value="PKS_KR"/>
    <property type="match status" value="1"/>
</dbReference>
<dbReference type="PROSITE" id="PS00061">
    <property type="entry name" value="ADH_SHORT"/>
    <property type="match status" value="1"/>
</dbReference>
<dbReference type="InterPro" id="IPR057326">
    <property type="entry name" value="KR_dom"/>
</dbReference>
<evidence type="ECO:0000313" key="4">
    <source>
        <dbReference type="EMBL" id="AQS41965.1"/>
    </source>
</evidence>
<proteinExistence type="inferred from homology"/>
<dbReference type="Pfam" id="PF13561">
    <property type="entry name" value="adh_short_C2"/>
    <property type="match status" value="1"/>
</dbReference>
<keyword evidence="2" id="KW-0560">Oxidoreductase</keyword>
<dbReference type="InterPro" id="IPR036291">
    <property type="entry name" value="NAD(P)-bd_dom_sf"/>
</dbReference>
<gene>
    <name evidence="4" type="ORF">BHV28_12810</name>
</gene>
<dbReference type="KEGG" id="thd:BHV28_12810"/>
<reference evidence="4 5" key="2">
    <citation type="journal article" date="2016" name="Sci. Rep.">
        <title>The genome of Rhizobiales bacteria in predatory ants reveals urease gene functions but no genes for nitrogen fixation.</title>
        <authorList>
            <person name="Neuvonen M.M."/>
            <person name="Tamarit D."/>
            <person name="Naslund K."/>
            <person name="Liebig J."/>
            <person name="Feldhaar H."/>
            <person name="Moran N.A."/>
            <person name="Guy L."/>
            <person name="Andersson S.G."/>
        </authorList>
    </citation>
    <scope>NUCLEOTIDE SEQUENCE [LARGE SCALE GENOMIC DNA]</scope>
    <source>
        <strain evidence="4 5">Hsal</strain>
    </source>
</reference>
<dbReference type="PANTHER" id="PTHR24321">
    <property type="entry name" value="DEHYDROGENASES, SHORT CHAIN"/>
    <property type="match status" value="1"/>
</dbReference>
<evidence type="ECO:0000256" key="1">
    <source>
        <dbReference type="ARBA" id="ARBA00006484"/>
    </source>
</evidence>
<dbReference type="Gene3D" id="3.40.50.720">
    <property type="entry name" value="NAD(P)-binding Rossmann-like Domain"/>
    <property type="match status" value="1"/>
</dbReference>
<accession>A0A1U9JVQ6</accession>
<dbReference type="PANTHER" id="PTHR24321:SF15">
    <property type="entry name" value="OXIDOREDUCTASE UCPA"/>
    <property type="match status" value="1"/>
</dbReference>
<sequence length="255" mass="27316">MRVKDKVALVTGGAKGIGEATAILLAREGARVVLTDLDHESGEIVARKINDLGGVARFILQDVADEERWREVVDDTIKWFNKLDILVNNAGIAHFTSLEEETLEKWKALQAINLDAIFLGTREAIRVMKERKSGSIINVSSVAGLVGDPLLAAYNASKGGVRLFTKSAALHCGQAGYGIRVNSVHPGYICTPLMAQIAKNSGNQEEYEAQVTALHPIGRLGVPDDIASGILYLASDEASFVTGSELVIDGGYTAQ</sequence>
<dbReference type="SUPFAM" id="SSF51735">
    <property type="entry name" value="NAD(P)-binding Rossmann-fold domains"/>
    <property type="match status" value="1"/>
</dbReference>
<dbReference type="GO" id="GO:0016491">
    <property type="term" value="F:oxidoreductase activity"/>
    <property type="evidence" value="ECO:0007669"/>
    <property type="project" value="UniProtKB-KW"/>
</dbReference>
<evidence type="ECO:0000313" key="5">
    <source>
        <dbReference type="Proteomes" id="UP000188912"/>
    </source>
</evidence>
<evidence type="ECO:0000256" key="2">
    <source>
        <dbReference type="ARBA" id="ARBA00023002"/>
    </source>
</evidence>
<feature type="domain" description="Ketoreductase" evidence="3">
    <location>
        <begin position="6"/>
        <end position="188"/>
    </location>
</feature>
<dbReference type="FunFam" id="3.40.50.720:FF:000084">
    <property type="entry name" value="Short-chain dehydrogenase reductase"/>
    <property type="match status" value="1"/>
</dbReference>
<dbReference type="PRINTS" id="PR00080">
    <property type="entry name" value="SDRFAMILY"/>
</dbReference>
<dbReference type="EMBL" id="CP017315">
    <property type="protein sequence ID" value="AQS41965.1"/>
    <property type="molecule type" value="Genomic_DNA"/>
</dbReference>
<organism evidence="4 5">
    <name type="scientific">Candidatus Tokpelaia hoelldobleri</name>
    <dbReference type="NCBI Taxonomy" id="1902579"/>
    <lineage>
        <taxon>Bacteria</taxon>
        <taxon>Pseudomonadati</taxon>
        <taxon>Pseudomonadota</taxon>
        <taxon>Alphaproteobacteria</taxon>
        <taxon>Hyphomicrobiales</taxon>
        <taxon>Candidatus Tokpelaia</taxon>
    </lineage>
</organism>